<reference evidence="2 3" key="1">
    <citation type="submission" date="2019-08" db="EMBL/GenBank/DDBJ databases">
        <title>Lewinella sp. strain SSH13 Genome sequencing and assembly.</title>
        <authorList>
            <person name="Kim I."/>
        </authorList>
    </citation>
    <scope>NUCLEOTIDE SEQUENCE [LARGE SCALE GENOMIC DNA]</scope>
    <source>
        <strain evidence="2 3">SSH13</strain>
    </source>
</reference>
<sequence length="128" mass="14578">MRHHFNLFLALFVTIFGFYLIWQFAQPELNGHWEIVEGGAEMGSPPITSLYIGPTGNVMATQPGIEGYTLSGETNRYRHEIRLGPPSHATYFDLSWSGDTLLFSAMFPRHFYLNSHKLTGKVMKGVRR</sequence>
<dbReference type="AlphaFoldDB" id="A0A5C7FJ31"/>
<keyword evidence="1" id="KW-1133">Transmembrane helix</keyword>
<gene>
    <name evidence="2" type="ORF">FUA23_03190</name>
</gene>
<feature type="transmembrane region" description="Helical" evidence="1">
    <location>
        <begin position="7"/>
        <end position="25"/>
    </location>
</feature>
<keyword evidence="1" id="KW-0812">Transmembrane</keyword>
<evidence type="ECO:0000313" key="3">
    <source>
        <dbReference type="Proteomes" id="UP000321907"/>
    </source>
</evidence>
<accession>A0A5C7FJ31</accession>
<comment type="caution">
    <text evidence="2">The sequence shown here is derived from an EMBL/GenBank/DDBJ whole genome shotgun (WGS) entry which is preliminary data.</text>
</comment>
<protein>
    <submittedName>
        <fullName evidence="2">Uncharacterized protein</fullName>
    </submittedName>
</protein>
<organism evidence="2 3">
    <name type="scientific">Neolewinella aurantiaca</name>
    <dbReference type="NCBI Taxonomy" id="2602767"/>
    <lineage>
        <taxon>Bacteria</taxon>
        <taxon>Pseudomonadati</taxon>
        <taxon>Bacteroidota</taxon>
        <taxon>Saprospiria</taxon>
        <taxon>Saprospirales</taxon>
        <taxon>Lewinellaceae</taxon>
        <taxon>Neolewinella</taxon>
    </lineage>
</organism>
<dbReference type="EMBL" id="VOXD01000003">
    <property type="protein sequence ID" value="TXF91241.1"/>
    <property type="molecule type" value="Genomic_DNA"/>
</dbReference>
<dbReference type="Proteomes" id="UP000321907">
    <property type="component" value="Unassembled WGS sequence"/>
</dbReference>
<evidence type="ECO:0000313" key="2">
    <source>
        <dbReference type="EMBL" id="TXF91241.1"/>
    </source>
</evidence>
<evidence type="ECO:0000256" key="1">
    <source>
        <dbReference type="SAM" id="Phobius"/>
    </source>
</evidence>
<proteinExistence type="predicted"/>
<name>A0A5C7FJ31_9BACT</name>
<keyword evidence="1" id="KW-0472">Membrane</keyword>
<keyword evidence="3" id="KW-1185">Reference proteome</keyword>
<dbReference type="RefSeq" id="WP_147929260.1">
    <property type="nucleotide sequence ID" value="NZ_VOXD01000003.1"/>
</dbReference>